<dbReference type="InterPro" id="IPR000719">
    <property type="entry name" value="Prot_kinase_dom"/>
</dbReference>
<dbReference type="SUPFAM" id="SSF56112">
    <property type="entry name" value="Protein kinase-like (PK-like)"/>
    <property type="match status" value="1"/>
</dbReference>
<dbReference type="Gene3D" id="1.10.510.10">
    <property type="entry name" value="Transferase(Phosphotransferase) domain 1"/>
    <property type="match status" value="1"/>
</dbReference>
<evidence type="ECO:0000313" key="10">
    <source>
        <dbReference type="EMBL" id="VUG16411.1"/>
    </source>
</evidence>
<dbReference type="EMBL" id="CABFWN010000001">
    <property type="protein sequence ID" value="VUG16411.1"/>
    <property type="molecule type" value="Genomic_DNA"/>
</dbReference>
<dbReference type="GO" id="GO:0005524">
    <property type="term" value="F:ATP binding"/>
    <property type="evidence" value="ECO:0007669"/>
    <property type="project" value="UniProtKB-UniRule"/>
</dbReference>
<feature type="compositionally biased region" description="Basic and acidic residues" evidence="7">
    <location>
        <begin position="654"/>
        <end position="680"/>
    </location>
</feature>
<dbReference type="GO" id="GO:0030447">
    <property type="term" value="P:filamentous growth"/>
    <property type="evidence" value="ECO:0007669"/>
    <property type="project" value="UniProtKB-ARBA"/>
</dbReference>
<evidence type="ECO:0000256" key="5">
    <source>
        <dbReference type="ARBA" id="ARBA00037982"/>
    </source>
</evidence>
<dbReference type="Pfam" id="PF00069">
    <property type="entry name" value="Pkinase"/>
    <property type="match status" value="1"/>
</dbReference>
<evidence type="ECO:0000256" key="2">
    <source>
        <dbReference type="ARBA" id="ARBA00022741"/>
    </source>
</evidence>
<comment type="similarity">
    <text evidence="5">Belongs to the protein kinase superfamily. Ser/Thr protein kinase family. GCN2 subfamily.</text>
</comment>
<feature type="compositionally biased region" description="Polar residues" evidence="7">
    <location>
        <begin position="165"/>
        <end position="176"/>
    </location>
</feature>
<feature type="region of interest" description="Disordered" evidence="7">
    <location>
        <begin position="654"/>
        <end position="689"/>
    </location>
</feature>
<feature type="compositionally biased region" description="Basic and acidic residues" evidence="7">
    <location>
        <begin position="102"/>
        <end position="119"/>
    </location>
</feature>
<evidence type="ECO:0000256" key="8">
    <source>
        <dbReference type="SAM" id="Phobius"/>
    </source>
</evidence>
<dbReference type="InterPro" id="IPR008271">
    <property type="entry name" value="Ser/Thr_kinase_AS"/>
</dbReference>
<evidence type="ECO:0000313" key="11">
    <source>
        <dbReference type="Proteomes" id="UP000478008"/>
    </source>
</evidence>
<proteinExistence type="inferred from homology"/>
<dbReference type="GO" id="GO:0005634">
    <property type="term" value="C:nucleus"/>
    <property type="evidence" value="ECO:0007669"/>
    <property type="project" value="TreeGrafter"/>
</dbReference>
<sequence length="778" mass="87877">MSIVRYNRESSVVQSGDSGLSIVHKNLQSNSLVIYDSETNRFELLSLDGYNGKDGSESGNRQHRHQHGSGRPRFSRSGDFEFVCANCGYINRISSPFVPRNKNQEHRSHSPFSRRESSNLRDFVLSSGESLSDVALRLEDENGKRSYADVEPESLGARKRRKSSDAGTNGQGDQARYITTSSGDLLRGDYFRLLAQIDWPNKESSRGIVQKAISDAEAKESEENEKVGGEENEKIEGEESEKIESVESEKSEENQKSDNIPYQLINQGYFKKFFKVLQTLGHGSNGVVYKVEHELMGLNLGVFALKKIAIGNNVPNLLKILNEVQFLYNLSDKAYRAASESGSGNIVRYNHVWLEIDRLTKFGPKVPVIFILYEYCGGGDLEQFVNSVANPRFDINREKMRRKMRRLSESETRAGEKSAKIFDEAKYSQKNARFLTNYEIFKIFNDAVNGVAYLHRLKIIHRDLKPSNCLFKTSFPPEYRPITSISELNKIPTLLVSDFGESTMENAHRTSTGTTGTLEFCAPELFQLDVHQGKHKLKEFTHSSDVYSLGMILYYLCFNNLPFRSSSPAGIRTEILECRSFDTMDTIRPLCASKNDARDENWLLSDWVDLIRQMTDPNRENRPSAPEIVAAMRLIYQKLAGEDAVLSFMSGEDDHGSINSVKDEKIERDEDGQFNRDSERVANSGSAAGNAAGNGDLEIVALINDRKSGQPEKWHLQFCILLVLTVANLWLWRSWQYLVNAEYLALGLSLNPEVQYYLIVLQVLLFACGMGIAFLGIN</sequence>
<feature type="transmembrane region" description="Helical" evidence="8">
    <location>
        <begin position="755"/>
        <end position="777"/>
    </location>
</feature>
<dbReference type="InterPro" id="IPR017441">
    <property type="entry name" value="Protein_kinase_ATP_BS"/>
</dbReference>
<dbReference type="CDD" id="cd00180">
    <property type="entry name" value="PKc"/>
    <property type="match status" value="1"/>
</dbReference>
<feature type="region of interest" description="Disordered" evidence="7">
    <location>
        <begin position="95"/>
        <end position="119"/>
    </location>
</feature>
<keyword evidence="1" id="KW-0808">Transferase</keyword>
<keyword evidence="4 6" id="KW-0067">ATP-binding</keyword>
<keyword evidence="11" id="KW-1185">Reference proteome</keyword>
<feature type="region of interest" description="Disordered" evidence="7">
    <location>
        <begin position="53"/>
        <end position="73"/>
    </location>
</feature>
<dbReference type="InterPro" id="IPR011009">
    <property type="entry name" value="Kinase-like_dom_sf"/>
</dbReference>
<keyword evidence="3" id="KW-0418">Kinase</keyword>
<dbReference type="GO" id="GO:0004672">
    <property type="term" value="F:protein kinase activity"/>
    <property type="evidence" value="ECO:0007669"/>
    <property type="project" value="InterPro"/>
</dbReference>
<keyword evidence="8" id="KW-1133">Transmembrane helix</keyword>
<feature type="compositionally biased region" description="Basic and acidic residues" evidence="7">
    <location>
        <begin position="215"/>
        <end position="256"/>
    </location>
</feature>
<dbReference type="PROSITE" id="PS50011">
    <property type="entry name" value="PROTEIN_KINASE_DOM"/>
    <property type="match status" value="1"/>
</dbReference>
<evidence type="ECO:0000256" key="3">
    <source>
        <dbReference type="ARBA" id="ARBA00022777"/>
    </source>
</evidence>
<dbReference type="PANTHER" id="PTHR11042">
    <property type="entry name" value="EUKARYOTIC TRANSLATION INITIATION FACTOR 2-ALPHA KINASE EIF2-ALPHA KINASE -RELATED"/>
    <property type="match status" value="1"/>
</dbReference>
<gene>
    <name evidence="10" type="ORF">DEBR0S1_16204G</name>
</gene>
<keyword evidence="8" id="KW-0812">Transmembrane</keyword>
<dbReference type="Proteomes" id="UP000478008">
    <property type="component" value="Unassembled WGS sequence"/>
</dbReference>
<evidence type="ECO:0000256" key="6">
    <source>
        <dbReference type="PROSITE-ProRule" id="PRU10141"/>
    </source>
</evidence>
<keyword evidence="8" id="KW-0472">Membrane</keyword>
<evidence type="ECO:0000256" key="7">
    <source>
        <dbReference type="SAM" id="MobiDB-lite"/>
    </source>
</evidence>
<reference evidence="10 11" key="1">
    <citation type="submission" date="2019-07" db="EMBL/GenBank/DDBJ databases">
        <authorList>
            <person name="Friedrich A."/>
            <person name="Schacherer J."/>
        </authorList>
    </citation>
    <scope>NUCLEOTIDE SEQUENCE [LARGE SCALE GENOMIC DNA]</scope>
</reference>
<dbReference type="SMART" id="SM00220">
    <property type="entry name" value="S_TKc"/>
    <property type="match status" value="1"/>
</dbReference>
<feature type="binding site" evidence="6">
    <location>
        <position position="306"/>
    </location>
    <ligand>
        <name>ATP</name>
        <dbReference type="ChEBI" id="CHEBI:30616"/>
    </ligand>
</feature>
<dbReference type="PANTHER" id="PTHR11042:SF138">
    <property type="entry name" value="SERINE_THREONINE-PROTEIN KINASE IKS1-RELATED"/>
    <property type="match status" value="1"/>
</dbReference>
<feature type="region of interest" description="Disordered" evidence="7">
    <location>
        <begin position="215"/>
        <end position="258"/>
    </location>
</feature>
<organism evidence="10 11">
    <name type="scientific">Dekkera bruxellensis</name>
    <name type="common">Brettanomyces custersii</name>
    <dbReference type="NCBI Taxonomy" id="5007"/>
    <lineage>
        <taxon>Eukaryota</taxon>
        <taxon>Fungi</taxon>
        <taxon>Dikarya</taxon>
        <taxon>Ascomycota</taxon>
        <taxon>Saccharomycotina</taxon>
        <taxon>Pichiomycetes</taxon>
        <taxon>Pichiales</taxon>
        <taxon>Pichiaceae</taxon>
        <taxon>Brettanomyces</taxon>
    </lineage>
</organism>
<name>A0A7D9CV88_DEKBR</name>
<dbReference type="Gene3D" id="3.30.200.20">
    <property type="entry name" value="Phosphorylase Kinase, domain 1"/>
    <property type="match status" value="1"/>
</dbReference>
<evidence type="ECO:0000259" key="9">
    <source>
        <dbReference type="PROSITE" id="PS50011"/>
    </source>
</evidence>
<feature type="region of interest" description="Disordered" evidence="7">
    <location>
        <begin position="145"/>
        <end position="176"/>
    </location>
</feature>
<dbReference type="InterPro" id="IPR050339">
    <property type="entry name" value="CC_SR_Kinase"/>
</dbReference>
<protein>
    <submittedName>
        <fullName evidence="10">DEBR0S1_16204g1_1</fullName>
    </submittedName>
</protein>
<feature type="domain" description="Protein kinase" evidence="9">
    <location>
        <begin position="274"/>
        <end position="635"/>
    </location>
</feature>
<dbReference type="PROSITE" id="PS00107">
    <property type="entry name" value="PROTEIN_KINASE_ATP"/>
    <property type="match status" value="1"/>
</dbReference>
<accession>A0A7D9CV88</accession>
<evidence type="ECO:0000256" key="1">
    <source>
        <dbReference type="ARBA" id="ARBA00022679"/>
    </source>
</evidence>
<dbReference type="GO" id="GO:0005737">
    <property type="term" value="C:cytoplasm"/>
    <property type="evidence" value="ECO:0007669"/>
    <property type="project" value="TreeGrafter"/>
</dbReference>
<evidence type="ECO:0000256" key="4">
    <source>
        <dbReference type="ARBA" id="ARBA00022840"/>
    </source>
</evidence>
<dbReference type="PROSITE" id="PS00108">
    <property type="entry name" value="PROTEIN_KINASE_ST"/>
    <property type="match status" value="1"/>
</dbReference>
<dbReference type="AlphaFoldDB" id="A0A7D9CV88"/>
<keyword evidence="2 6" id="KW-0547">Nucleotide-binding</keyword>
<feature type="compositionally biased region" description="Basic residues" evidence="7">
    <location>
        <begin position="61"/>
        <end position="73"/>
    </location>
</feature>